<sequence length="265" mass="29101">MRVFLSADIEGTAGIARWEEARAQESCHQYFKEQMSREVAAACRGALAAGADEVVIKDAHGPASTIIPSYLPKNVRIIRGWFGSPQLMMDGLDRTFDMVVCTGYHSAASWDGNPLAHTINVSKVDRVAINGETCSEFMLNAYTAAYHNVPVVFVSGDKNLCQRSSEFIPGLTTVSTLEGIGNASLSIHPETAVEQIETGVKEAVLAHRTEVVKLPKHFSVDLRFKEQHLAYRAAQFPGASLAEAKTAHFESGDYMEVLRFLYFTI</sequence>
<feature type="binding site" evidence="2">
    <location>
        <position position="8"/>
    </location>
    <ligand>
        <name>Zn(2+)</name>
        <dbReference type="ChEBI" id="CHEBI:29105"/>
        <label>1</label>
    </ligand>
</feature>
<dbReference type="InterPro" id="IPR036177">
    <property type="entry name" value="Peptidase_M55_sf"/>
</dbReference>
<dbReference type="GO" id="GO:0004177">
    <property type="term" value="F:aminopeptidase activity"/>
    <property type="evidence" value="ECO:0007669"/>
    <property type="project" value="UniProtKB-KW"/>
</dbReference>
<evidence type="ECO:0000256" key="2">
    <source>
        <dbReference type="PIRSR" id="PIRSR015853-2"/>
    </source>
</evidence>
<dbReference type="EMBL" id="CACRSL010000003">
    <property type="protein sequence ID" value="VYS85767.1"/>
    <property type="molecule type" value="Genomic_DNA"/>
</dbReference>
<keyword evidence="3" id="KW-0031">Aminopeptidase</keyword>
<protein>
    <submittedName>
        <fullName evidence="3">D-aminopeptidase</fullName>
        <ecNumber evidence="3">3.4.11.-</ecNumber>
    </submittedName>
</protein>
<dbReference type="Gene3D" id="3.40.50.10780">
    <property type="entry name" value="Dipeptide transport protein"/>
    <property type="match status" value="1"/>
</dbReference>
<gene>
    <name evidence="3" type="primary">dppA_1</name>
    <name evidence="3" type="ORF">AULFYP135_00659</name>
</gene>
<dbReference type="PIRSF" id="PIRSF015853">
    <property type="entry name" value="Pep_DppA"/>
    <property type="match status" value="1"/>
</dbReference>
<feature type="active site" description="Nucleophile" evidence="1">
    <location>
        <position position="117"/>
    </location>
</feature>
<dbReference type="AlphaFoldDB" id="A0A6N2RXL1"/>
<accession>A0A6N2RXL1</accession>
<keyword evidence="2" id="KW-0862">Zinc</keyword>
<keyword evidence="3" id="KW-0378">Hydrolase</keyword>
<reference evidence="3" key="1">
    <citation type="submission" date="2019-11" db="EMBL/GenBank/DDBJ databases">
        <authorList>
            <person name="Feng L."/>
        </authorList>
    </citation>
    <scope>NUCLEOTIDE SEQUENCE</scope>
    <source>
        <strain evidence="3">AundefinedLFYP135</strain>
    </source>
</reference>
<dbReference type="InterPro" id="IPR007035">
    <property type="entry name" value="Peptidase_M55"/>
</dbReference>
<dbReference type="SUPFAM" id="SSF63992">
    <property type="entry name" value="Dipeptide transport protein"/>
    <property type="match status" value="1"/>
</dbReference>
<dbReference type="Gene3D" id="3.30.1360.130">
    <property type="entry name" value="Dipeptide transport protein"/>
    <property type="match status" value="1"/>
</dbReference>
<proteinExistence type="predicted"/>
<feature type="binding site" evidence="2">
    <location>
        <position position="136"/>
    </location>
    <ligand>
        <name>Zn(2+)</name>
        <dbReference type="ChEBI" id="CHEBI:29105"/>
        <label>2</label>
    </ligand>
</feature>
<dbReference type="Pfam" id="PF04951">
    <property type="entry name" value="Peptidase_M55"/>
    <property type="match status" value="1"/>
</dbReference>
<keyword evidence="2" id="KW-0479">Metal-binding</keyword>
<feature type="binding site" evidence="2">
    <location>
        <position position="8"/>
    </location>
    <ligand>
        <name>Zn(2+)</name>
        <dbReference type="ChEBI" id="CHEBI:29105"/>
        <label>2</label>
    </ligand>
</feature>
<dbReference type="EC" id="3.4.11.-" evidence="3"/>
<evidence type="ECO:0000313" key="3">
    <source>
        <dbReference type="EMBL" id="VYS85767.1"/>
    </source>
</evidence>
<keyword evidence="3" id="KW-0645">Protease</keyword>
<dbReference type="GO" id="GO:0046872">
    <property type="term" value="F:metal ion binding"/>
    <property type="evidence" value="ECO:0007669"/>
    <property type="project" value="UniProtKB-KW"/>
</dbReference>
<feature type="binding site" evidence="2">
    <location>
        <position position="105"/>
    </location>
    <ligand>
        <name>Zn(2+)</name>
        <dbReference type="ChEBI" id="CHEBI:29105"/>
        <label>2</label>
    </ligand>
</feature>
<evidence type="ECO:0000256" key="1">
    <source>
        <dbReference type="PIRSR" id="PIRSR015853-1"/>
    </source>
</evidence>
<feature type="binding site" evidence="2">
    <location>
        <position position="60"/>
    </location>
    <ligand>
        <name>Zn(2+)</name>
        <dbReference type="ChEBI" id="CHEBI:29105"/>
        <label>2</label>
    </ligand>
</feature>
<organism evidence="3">
    <name type="scientific">uncultured Anaerotruncus sp</name>
    <dbReference type="NCBI Taxonomy" id="905011"/>
    <lineage>
        <taxon>Bacteria</taxon>
        <taxon>Bacillati</taxon>
        <taxon>Bacillota</taxon>
        <taxon>Clostridia</taxon>
        <taxon>Eubacteriales</taxon>
        <taxon>Oscillospiraceae</taxon>
        <taxon>Anaerotruncus</taxon>
        <taxon>environmental samples</taxon>
    </lineage>
</organism>
<name>A0A6N2RXL1_9FIRM</name>
<dbReference type="InterPro" id="IPR027476">
    <property type="entry name" value="DppA_N"/>
</dbReference>
<feature type="binding site" evidence="2">
    <location>
        <position position="10"/>
    </location>
    <ligand>
        <name>Zn(2+)</name>
        <dbReference type="ChEBI" id="CHEBI:29105"/>
        <label>1</label>
    </ligand>
</feature>